<evidence type="ECO:0000313" key="2">
    <source>
        <dbReference type="Proteomes" id="UP000655830"/>
    </source>
</evidence>
<dbReference type="EMBL" id="JACRSY010000074">
    <property type="protein sequence ID" value="MBC8581688.1"/>
    <property type="molecule type" value="Genomic_DNA"/>
</dbReference>
<protein>
    <submittedName>
        <fullName evidence="1">Uncharacterized protein</fullName>
    </submittedName>
</protein>
<accession>A0A926EPA6</accession>
<gene>
    <name evidence="1" type="ORF">H8718_19630</name>
</gene>
<proteinExistence type="predicted"/>
<sequence>MKDKQVLLITFKNDVRELIKDKKWVERIVQDVEAGKCFIRINEYSWVSAADVQSVLFNAEPRL</sequence>
<name>A0A926EPA6_9FIRM</name>
<dbReference type="Proteomes" id="UP000655830">
    <property type="component" value="Unassembled WGS sequence"/>
</dbReference>
<organism evidence="1 2">
    <name type="scientific">Zhenhengia yiwuensis</name>
    <dbReference type="NCBI Taxonomy" id="2763666"/>
    <lineage>
        <taxon>Bacteria</taxon>
        <taxon>Bacillati</taxon>
        <taxon>Bacillota</taxon>
        <taxon>Clostridia</taxon>
        <taxon>Lachnospirales</taxon>
        <taxon>Lachnospiraceae</taxon>
        <taxon>Zhenhengia</taxon>
    </lineage>
</organism>
<keyword evidence="2" id="KW-1185">Reference proteome</keyword>
<reference evidence="1" key="1">
    <citation type="submission" date="2020-08" db="EMBL/GenBank/DDBJ databases">
        <title>Genome public.</title>
        <authorList>
            <person name="Liu C."/>
            <person name="Sun Q."/>
        </authorList>
    </citation>
    <scope>NUCLEOTIDE SEQUENCE</scope>
    <source>
        <strain evidence="1">NSJ-12</strain>
    </source>
</reference>
<evidence type="ECO:0000313" key="1">
    <source>
        <dbReference type="EMBL" id="MBC8581688.1"/>
    </source>
</evidence>
<comment type="caution">
    <text evidence="1">The sequence shown here is derived from an EMBL/GenBank/DDBJ whole genome shotgun (WGS) entry which is preliminary data.</text>
</comment>
<dbReference type="AlphaFoldDB" id="A0A926EPA6"/>
<dbReference type="RefSeq" id="WP_249334734.1">
    <property type="nucleotide sequence ID" value="NZ_JACRSY010000074.1"/>
</dbReference>